<protein>
    <submittedName>
        <fullName evidence="3">Two component transcriptional regulator, LuxR family</fullName>
    </submittedName>
</protein>
<dbReference type="PRINTS" id="PR00038">
    <property type="entry name" value="HTHLUXR"/>
</dbReference>
<dbReference type="InterPro" id="IPR016032">
    <property type="entry name" value="Sig_transdc_resp-reg_C-effctor"/>
</dbReference>
<dbReference type="CDD" id="cd06170">
    <property type="entry name" value="LuxR_C_like"/>
    <property type="match status" value="1"/>
</dbReference>
<dbReference type="PANTHER" id="PTHR45566:SF1">
    <property type="entry name" value="HTH-TYPE TRANSCRIPTIONAL REGULATOR YHJB-RELATED"/>
    <property type="match status" value="1"/>
</dbReference>
<dbReference type="EMBL" id="FXUI01000005">
    <property type="protein sequence ID" value="SMP69197.1"/>
    <property type="molecule type" value="Genomic_DNA"/>
</dbReference>
<feature type="compositionally biased region" description="Basic and acidic residues" evidence="1">
    <location>
        <begin position="243"/>
        <end position="255"/>
    </location>
</feature>
<dbReference type="PROSITE" id="PS50043">
    <property type="entry name" value="HTH_LUXR_2"/>
    <property type="match status" value="1"/>
</dbReference>
<sequence length="255" mass="27962">MHGSLSLAIHNSILREGLRRIFIDAGFEVLHSTARMDDLEPRHLGQGRQHTLVIERDLLPEEARAAVARLQRAHPSLRIVVLTQAFDFDEMITLYSAGAYAYFPQDVPYLSLVAVLQMVANGQKVAPPQVIDFLVSMPAAARPEKAASQLARLNLRDRERLVLLHLANGLSNKAISREIRISEAAVKAGVKAILRKLGVSNRTQAAVIARELAAASGLGSSEESESPRADSQPPTPETPMASMERRRTMLDLGRP</sequence>
<dbReference type="Gene3D" id="3.40.50.2300">
    <property type="match status" value="1"/>
</dbReference>
<name>A0ABY1QF65_9SPHN</name>
<dbReference type="InterPro" id="IPR011006">
    <property type="entry name" value="CheY-like_superfamily"/>
</dbReference>
<gene>
    <name evidence="3" type="ORF">SAMN06296065_10540</name>
</gene>
<evidence type="ECO:0000256" key="1">
    <source>
        <dbReference type="SAM" id="MobiDB-lite"/>
    </source>
</evidence>
<feature type="region of interest" description="Disordered" evidence="1">
    <location>
        <begin position="217"/>
        <end position="255"/>
    </location>
</feature>
<dbReference type="SUPFAM" id="SSF52172">
    <property type="entry name" value="CheY-like"/>
    <property type="match status" value="1"/>
</dbReference>
<dbReference type="SMART" id="SM00421">
    <property type="entry name" value="HTH_LUXR"/>
    <property type="match status" value="1"/>
</dbReference>
<keyword evidence="4" id="KW-1185">Reference proteome</keyword>
<evidence type="ECO:0000313" key="4">
    <source>
        <dbReference type="Proteomes" id="UP001157910"/>
    </source>
</evidence>
<dbReference type="Proteomes" id="UP001157910">
    <property type="component" value="Unassembled WGS sequence"/>
</dbReference>
<evidence type="ECO:0000259" key="2">
    <source>
        <dbReference type="PROSITE" id="PS50043"/>
    </source>
</evidence>
<feature type="domain" description="HTH luxR-type" evidence="2">
    <location>
        <begin position="146"/>
        <end position="213"/>
    </location>
</feature>
<accession>A0ABY1QF65</accession>
<dbReference type="PANTHER" id="PTHR45566">
    <property type="entry name" value="HTH-TYPE TRANSCRIPTIONAL REGULATOR YHJB-RELATED"/>
    <property type="match status" value="1"/>
</dbReference>
<comment type="caution">
    <text evidence="3">The sequence shown here is derived from an EMBL/GenBank/DDBJ whole genome shotgun (WGS) entry which is preliminary data.</text>
</comment>
<dbReference type="InterPro" id="IPR000792">
    <property type="entry name" value="Tscrpt_reg_LuxR_C"/>
</dbReference>
<dbReference type="Pfam" id="PF00196">
    <property type="entry name" value="GerE"/>
    <property type="match status" value="1"/>
</dbReference>
<dbReference type="RefSeq" id="WP_283406070.1">
    <property type="nucleotide sequence ID" value="NZ_FXUI01000005.1"/>
</dbReference>
<evidence type="ECO:0000313" key="3">
    <source>
        <dbReference type="EMBL" id="SMP69197.1"/>
    </source>
</evidence>
<organism evidence="3 4">
    <name type="scientific">Novosphingobium panipatense</name>
    <dbReference type="NCBI Taxonomy" id="428991"/>
    <lineage>
        <taxon>Bacteria</taxon>
        <taxon>Pseudomonadati</taxon>
        <taxon>Pseudomonadota</taxon>
        <taxon>Alphaproteobacteria</taxon>
        <taxon>Sphingomonadales</taxon>
        <taxon>Sphingomonadaceae</taxon>
        <taxon>Novosphingobium</taxon>
    </lineage>
</organism>
<dbReference type="InterPro" id="IPR051015">
    <property type="entry name" value="EvgA-like"/>
</dbReference>
<reference evidence="3 4" key="1">
    <citation type="submission" date="2017-05" db="EMBL/GenBank/DDBJ databases">
        <authorList>
            <person name="Varghese N."/>
            <person name="Submissions S."/>
        </authorList>
    </citation>
    <scope>NUCLEOTIDE SEQUENCE [LARGE SCALE GENOMIC DNA]</scope>
    <source>
        <strain evidence="3 4">SM16</strain>
    </source>
</reference>
<dbReference type="SUPFAM" id="SSF46894">
    <property type="entry name" value="C-terminal effector domain of the bipartite response regulators"/>
    <property type="match status" value="1"/>
</dbReference>
<proteinExistence type="predicted"/>